<dbReference type="Proteomes" id="UP001156140">
    <property type="component" value="Unassembled WGS sequence"/>
</dbReference>
<dbReference type="RefSeq" id="WP_281735082.1">
    <property type="nucleotide sequence ID" value="NZ_JAKETQ010000001.1"/>
</dbReference>
<keyword evidence="8" id="KW-0624">Polysaccharide degradation</keyword>
<gene>
    <name evidence="13" type="ORF">ML536_04275</name>
</gene>
<protein>
    <recommendedName>
        <fullName evidence="3 12">Beta-glucosidase</fullName>
        <ecNumber evidence="3 12">3.2.1.21</ecNumber>
    </recommendedName>
</protein>
<comment type="similarity">
    <text evidence="2 12">Belongs to the glycosyl hydrolase 1 family.</text>
</comment>
<dbReference type="Pfam" id="PF00232">
    <property type="entry name" value="Glyco_hydro_1"/>
    <property type="match status" value="1"/>
</dbReference>
<evidence type="ECO:0000313" key="13">
    <source>
        <dbReference type="EMBL" id="MCI0126038.1"/>
    </source>
</evidence>
<evidence type="ECO:0000256" key="7">
    <source>
        <dbReference type="ARBA" id="ARBA00023295"/>
    </source>
</evidence>
<keyword evidence="14" id="KW-1185">Reference proteome</keyword>
<dbReference type="InterPro" id="IPR017853">
    <property type="entry name" value="GH"/>
</dbReference>
<evidence type="ECO:0000256" key="6">
    <source>
        <dbReference type="ARBA" id="ARBA00023277"/>
    </source>
</evidence>
<organism evidence="13 14">
    <name type="scientific">Paradevosia shaoguanensis</name>
    <dbReference type="NCBI Taxonomy" id="1335043"/>
    <lineage>
        <taxon>Bacteria</taxon>
        <taxon>Pseudomonadati</taxon>
        <taxon>Pseudomonadota</taxon>
        <taxon>Alphaproteobacteria</taxon>
        <taxon>Hyphomicrobiales</taxon>
        <taxon>Devosiaceae</taxon>
        <taxon>Paradevosia</taxon>
    </lineage>
</organism>
<dbReference type="PRINTS" id="PR00131">
    <property type="entry name" value="GLHYDRLASE1"/>
</dbReference>
<dbReference type="PROSITE" id="PS00653">
    <property type="entry name" value="GLYCOSYL_HYDROL_F1_2"/>
    <property type="match status" value="1"/>
</dbReference>
<feature type="active site" description="Nucleophile" evidence="9 11">
    <location>
        <position position="352"/>
    </location>
</feature>
<evidence type="ECO:0000256" key="2">
    <source>
        <dbReference type="ARBA" id="ARBA00010838"/>
    </source>
</evidence>
<evidence type="ECO:0000256" key="9">
    <source>
        <dbReference type="PIRSR" id="PIRSR617736-1"/>
    </source>
</evidence>
<keyword evidence="7 12" id="KW-0326">Glycosidase</keyword>
<evidence type="ECO:0000256" key="8">
    <source>
        <dbReference type="ARBA" id="ARBA00023326"/>
    </source>
</evidence>
<keyword evidence="5" id="KW-0136">Cellulose degradation</keyword>
<dbReference type="InterPro" id="IPR033132">
    <property type="entry name" value="GH_1_N_CS"/>
</dbReference>
<feature type="active site" description="Proton donor" evidence="9">
    <location>
        <position position="168"/>
    </location>
</feature>
<keyword evidence="6" id="KW-0119">Carbohydrate metabolism</keyword>
<feature type="binding site" evidence="10">
    <location>
        <begin position="397"/>
        <end position="398"/>
    </location>
    <ligand>
        <name>substrate</name>
    </ligand>
</feature>
<dbReference type="PANTHER" id="PTHR10353:SF36">
    <property type="entry name" value="LP05116P"/>
    <property type="match status" value="1"/>
</dbReference>
<comment type="caution">
    <text evidence="13">The sequence shown here is derived from an EMBL/GenBank/DDBJ whole genome shotgun (WGS) entry which is preliminary data.</text>
</comment>
<accession>A0AA41QK85</accession>
<dbReference type="NCBIfam" id="TIGR03356">
    <property type="entry name" value="BGL"/>
    <property type="match status" value="1"/>
</dbReference>
<evidence type="ECO:0000256" key="10">
    <source>
        <dbReference type="PIRSR" id="PIRSR617736-2"/>
    </source>
</evidence>
<dbReference type="PANTHER" id="PTHR10353">
    <property type="entry name" value="GLYCOSYL HYDROLASE"/>
    <property type="match status" value="1"/>
</dbReference>
<evidence type="ECO:0000256" key="4">
    <source>
        <dbReference type="ARBA" id="ARBA00022801"/>
    </source>
</evidence>
<proteinExistence type="inferred from homology"/>
<dbReference type="AlphaFoldDB" id="A0AA41QK85"/>
<sequence length="435" mass="48563">MFSVDRKDFGPNFVFGAATAAYQIEGGQIDGRGTSIWDTFSATPGNVKNADSGLNACDHYHRWPEDLDLIRDAGFDGYRFSFAWPRLIPAGTGAVNQAGIDFYDRLIDGMLERGIKPFATLYHWDLPSPLQDKGGWMNRDIASAFGDYASLVAQKFGDRLSAIATINEPWCVAFLSHFLGIHAPGYRDVRAAARAMHYVLLAHGTGIDALRAEGAKNLGIVLNLEKSEPASDKPEDLAATNLGDAIFNRWYLGGLFKGQYPEELTSILEPYLPEGFERDMPIVSRPLDWLGINYYTRGLYRASPSTPIFPIAKAEGALEANDLGWEIYPQGLTDLLVRVSTEYTKVPIYVTENGMSEDNDERRIAYYDAHLKAVVDAQKRGADVRGYFAWSLLDNYEWAEGYSSRFGIVHVDYATQKRTPKGSYRSFQGMLHNTR</sequence>
<dbReference type="SUPFAM" id="SSF51445">
    <property type="entry name" value="(Trans)glycosidases"/>
    <property type="match status" value="1"/>
</dbReference>
<dbReference type="GO" id="GO:0030245">
    <property type="term" value="P:cellulose catabolic process"/>
    <property type="evidence" value="ECO:0007669"/>
    <property type="project" value="UniProtKB-KW"/>
</dbReference>
<evidence type="ECO:0000256" key="5">
    <source>
        <dbReference type="ARBA" id="ARBA00023001"/>
    </source>
</evidence>
<feature type="binding site" evidence="10">
    <location>
        <position position="167"/>
    </location>
    <ligand>
        <name>substrate</name>
    </ligand>
</feature>
<dbReference type="EMBL" id="JALAZD010000001">
    <property type="protein sequence ID" value="MCI0126038.1"/>
    <property type="molecule type" value="Genomic_DNA"/>
</dbReference>
<evidence type="ECO:0000256" key="12">
    <source>
        <dbReference type="RuleBase" id="RU361175"/>
    </source>
</evidence>
<evidence type="ECO:0000256" key="1">
    <source>
        <dbReference type="ARBA" id="ARBA00000448"/>
    </source>
</evidence>
<name>A0AA41QK85_9HYPH</name>
<dbReference type="FunFam" id="3.20.20.80:FF:000004">
    <property type="entry name" value="Beta-glucosidase 6-phospho-beta-glucosidase"/>
    <property type="match status" value="1"/>
</dbReference>
<evidence type="ECO:0000256" key="11">
    <source>
        <dbReference type="PROSITE-ProRule" id="PRU10055"/>
    </source>
</evidence>
<dbReference type="GO" id="GO:0005829">
    <property type="term" value="C:cytosol"/>
    <property type="evidence" value="ECO:0007669"/>
    <property type="project" value="TreeGrafter"/>
</dbReference>
<feature type="binding site" evidence="10">
    <location>
        <position position="123"/>
    </location>
    <ligand>
        <name>substrate</name>
    </ligand>
</feature>
<dbReference type="PROSITE" id="PS00572">
    <property type="entry name" value="GLYCOSYL_HYDROL_F1_1"/>
    <property type="match status" value="1"/>
</dbReference>
<dbReference type="EC" id="3.2.1.21" evidence="3 12"/>
<comment type="catalytic activity">
    <reaction evidence="1 12">
        <text>Hydrolysis of terminal, non-reducing beta-D-glucosyl residues with release of beta-D-glucose.</text>
        <dbReference type="EC" id="3.2.1.21"/>
    </reaction>
</comment>
<dbReference type="InterPro" id="IPR018120">
    <property type="entry name" value="Glyco_hydro_1_AS"/>
</dbReference>
<evidence type="ECO:0000313" key="14">
    <source>
        <dbReference type="Proteomes" id="UP001156140"/>
    </source>
</evidence>
<keyword evidence="4 12" id="KW-0378">Hydrolase</keyword>
<dbReference type="InterPro" id="IPR001360">
    <property type="entry name" value="Glyco_hydro_1"/>
</dbReference>
<dbReference type="InterPro" id="IPR017736">
    <property type="entry name" value="Glyco_hydro_1_beta-glucosidase"/>
</dbReference>
<feature type="binding site" evidence="10">
    <location>
        <position position="23"/>
    </location>
    <ligand>
        <name>substrate</name>
    </ligand>
</feature>
<evidence type="ECO:0000256" key="3">
    <source>
        <dbReference type="ARBA" id="ARBA00012744"/>
    </source>
</evidence>
<feature type="binding site" evidence="10">
    <location>
        <position position="390"/>
    </location>
    <ligand>
        <name>substrate</name>
    </ligand>
</feature>
<reference evidence="13" key="1">
    <citation type="submission" date="2022-03" db="EMBL/GenBank/DDBJ databases">
        <title>The complete genome sequence of a Methyloterrigena soli.</title>
        <authorList>
            <person name="Zi Z."/>
        </authorList>
    </citation>
    <scope>NUCLEOTIDE SEQUENCE</scope>
    <source>
        <strain evidence="13">M48</strain>
    </source>
</reference>
<feature type="binding site" evidence="10">
    <location>
        <position position="295"/>
    </location>
    <ligand>
        <name>substrate</name>
    </ligand>
</feature>
<dbReference type="Gene3D" id="3.20.20.80">
    <property type="entry name" value="Glycosidases"/>
    <property type="match status" value="1"/>
</dbReference>
<dbReference type="GO" id="GO:0008422">
    <property type="term" value="F:beta-glucosidase activity"/>
    <property type="evidence" value="ECO:0007669"/>
    <property type="project" value="UniProtKB-EC"/>
</dbReference>